<comment type="subcellular location">
    <subcellularLocation>
        <location evidence="1">Membrane</location>
        <topology evidence="1">Multi-pass membrane protein</topology>
    </subcellularLocation>
</comment>
<evidence type="ECO:0000256" key="18">
    <source>
        <dbReference type="SAM" id="Phobius"/>
    </source>
</evidence>
<evidence type="ECO:0000256" key="3">
    <source>
        <dbReference type="ARBA" id="ARBA00011095"/>
    </source>
</evidence>
<keyword evidence="12 15" id="KW-1071">Ligand-gated ion channel</keyword>
<dbReference type="Gene3D" id="1.10.287.70">
    <property type="match status" value="1"/>
</dbReference>
<comment type="function">
    <text evidence="14">Glutamate-gated receptor that probably acts as a non-selective cation channel. May be involved in light-signal transduction and calcium homeostasis via the regulation of calcium influx into cells.</text>
</comment>
<evidence type="ECO:0000256" key="10">
    <source>
        <dbReference type="ARBA" id="ARBA00023170"/>
    </source>
</evidence>
<feature type="compositionally biased region" description="Polar residues" evidence="17">
    <location>
        <begin position="878"/>
        <end position="894"/>
    </location>
</feature>
<accession>B9RG82</accession>
<dbReference type="GO" id="GO:0038023">
    <property type="term" value="F:signaling receptor activity"/>
    <property type="evidence" value="ECO:0000318"/>
    <property type="project" value="GO_Central"/>
</dbReference>
<dbReference type="InterPro" id="IPR028082">
    <property type="entry name" value="Peripla_BP_I"/>
</dbReference>
<dbReference type="Pfam" id="PF01094">
    <property type="entry name" value="ANF_receptor"/>
    <property type="match status" value="1"/>
</dbReference>
<dbReference type="InterPro" id="IPR044440">
    <property type="entry name" value="GABAb_receptor_plant_PBP1"/>
</dbReference>
<keyword evidence="11" id="KW-0325">Glycoprotein</keyword>
<evidence type="ECO:0000256" key="5">
    <source>
        <dbReference type="ARBA" id="ARBA00022692"/>
    </source>
</evidence>
<name>B9RG82_RICCO</name>
<evidence type="ECO:0000256" key="15">
    <source>
        <dbReference type="PIRNR" id="PIRNR037090"/>
    </source>
</evidence>
<keyword evidence="6" id="KW-0732">Signal</keyword>
<keyword evidence="5 18" id="KW-0812">Transmembrane</keyword>
<evidence type="ECO:0000256" key="11">
    <source>
        <dbReference type="ARBA" id="ARBA00023180"/>
    </source>
</evidence>
<keyword evidence="9 15" id="KW-0472">Membrane</keyword>
<dbReference type="InterPro" id="IPR017103">
    <property type="entry name" value="Iontropic_Glu_rcpt_pln"/>
</dbReference>
<dbReference type="EMBL" id="EQ973778">
    <property type="protein sequence ID" value="EEF49537.1"/>
    <property type="molecule type" value="Genomic_DNA"/>
</dbReference>
<dbReference type="InParanoid" id="B9RG82"/>
<feature type="domain" description="Ionotropic glutamate receptor C-terminal" evidence="19">
    <location>
        <begin position="419"/>
        <end position="716"/>
    </location>
</feature>
<dbReference type="SMART" id="SM00079">
    <property type="entry name" value="PBPe"/>
    <property type="match status" value="1"/>
</dbReference>
<dbReference type="CDD" id="cd19990">
    <property type="entry name" value="PBP1_GABAb_receptor_plant"/>
    <property type="match status" value="1"/>
</dbReference>
<evidence type="ECO:0000256" key="17">
    <source>
        <dbReference type="SAM" id="MobiDB-lite"/>
    </source>
</evidence>
<proteinExistence type="inferred from homology"/>
<comment type="function">
    <text evidence="15">Glutamate-gated receptor that probably acts as non-selective cation channel.</text>
</comment>
<dbReference type="SUPFAM" id="SSF53822">
    <property type="entry name" value="Periplasmic binding protein-like I"/>
    <property type="match status" value="1"/>
</dbReference>
<evidence type="ECO:0000256" key="8">
    <source>
        <dbReference type="ARBA" id="ARBA00023065"/>
    </source>
</evidence>
<dbReference type="Pfam" id="PF00060">
    <property type="entry name" value="Lig_chan"/>
    <property type="match status" value="1"/>
</dbReference>
<evidence type="ECO:0000256" key="1">
    <source>
        <dbReference type="ARBA" id="ARBA00004141"/>
    </source>
</evidence>
<sequence>MVMANNKPSQVKIGVVLDLDDDNCCGKIGLSCITMAVSDFYTIHSHYKTRLVIDIRDSNRDVVLAATAAMDLTKNVQVQAIIGPSTSMQANFVAQVGEKSQVPIISFSASRPSLTSIRNSYFFRATQNDRAQVNAISAIVQSFGWREAVPIYVDNEYGVGIISHLVNALQVAGTRVPYLSAFSPLASDEQILEELYKLKTTGTRVFIVHMFPSLGSRIFNKANEIGMTSENYSWILTDGMSNFLSSIDHSIFNSMSGRVLGVKLYIPNTKKLENFQARWKEKFNQDHQGMFNAELNIYGLWAYDATMALAMAIEKAASTATFGFETKKFSSNSLDLETFGVSQNGPILIESLANTSFKGLTGDFIFVNQQLQSSNYQIVNVNDVGLREDGLWPPKKGFVSKLSLASSLQAVASTSVSKKLRIGVPNRAFNEFMNVERDAKTNATIYVTITERRSFYVDFTLPYMEHGGVSIIVPIEDHRTSRSWVFLKPLTWRLWVTSICLYVFIAAVLWVLKNRNEELQGSPSRQTGTRFSCSAIVFPHKEKVARNLASITVVIWCILGFVLTQSYGAALSSFLTVQQLQPTVNYVTELIQKREKVGYQNGSFVFGVLKGLGFHDSQLVSCSPAEQCERLLSKGSKHGGIGAAFDEMPYTNLILAQSCSKYSLVQPILDIQQFKTNGFGFVFPKGSSFAVEVSRAILKLKESYQMKKMEDKWFGKQKHCSLHASDVSVSTKLDLDSFQELFWIAGVASSLALVIYTGLFVHEHRQVLTPPYSSASILSIVQDLLRIINRKDSNFNSAEHDLAFGKIFNQKENHTSGKNAVDIERDLNLPDSRATNAPTVSITAESPGEQGATSSENPDPSLNWKTPTDVVPHIELRNPNQERQTSSKTIQENR</sequence>
<gene>
    <name evidence="20" type="ORF">RCOM_1452040</name>
</gene>
<comment type="similarity">
    <text evidence="2 15">Belongs to the glutamate-gated ion channel (TC 1.A.10.1) family.</text>
</comment>
<dbReference type="InterPro" id="IPR015683">
    <property type="entry name" value="Ionotropic_Glu_rcpt"/>
</dbReference>
<dbReference type="PANTHER" id="PTHR34836:SF1">
    <property type="entry name" value="OS09G0428600 PROTEIN"/>
    <property type="match status" value="1"/>
</dbReference>
<dbReference type="GO" id="GO:0015276">
    <property type="term" value="F:ligand-gated monoatomic ion channel activity"/>
    <property type="evidence" value="ECO:0000318"/>
    <property type="project" value="GO_Central"/>
</dbReference>
<dbReference type="GO" id="GO:0005886">
    <property type="term" value="C:plasma membrane"/>
    <property type="evidence" value="ECO:0000318"/>
    <property type="project" value="GO_Central"/>
</dbReference>
<feature type="compositionally biased region" description="Polar residues" evidence="17">
    <location>
        <begin position="851"/>
        <end position="866"/>
    </location>
</feature>
<dbReference type="Gene3D" id="3.40.50.2300">
    <property type="match status" value="2"/>
</dbReference>
<reference evidence="21" key="1">
    <citation type="journal article" date="2010" name="Nat. Biotechnol.">
        <title>Draft genome sequence of the oilseed species Ricinus communis.</title>
        <authorList>
            <person name="Chan A.P."/>
            <person name="Crabtree J."/>
            <person name="Zhao Q."/>
            <person name="Lorenzi H."/>
            <person name="Orvis J."/>
            <person name="Puiu D."/>
            <person name="Melake-Berhan A."/>
            <person name="Jones K.M."/>
            <person name="Redman J."/>
            <person name="Chen G."/>
            <person name="Cahoon E.B."/>
            <person name="Gedil M."/>
            <person name="Stanke M."/>
            <person name="Haas B.J."/>
            <person name="Wortman J.R."/>
            <person name="Fraser-Liggett C.M."/>
            <person name="Ravel J."/>
            <person name="Rabinowicz P.D."/>
        </authorList>
    </citation>
    <scope>NUCLEOTIDE SEQUENCE [LARGE SCALE GENOMIC DNA]</scope>
    <source>
        <strain evidence="21">cv. Hale</strain>
    </source>
</reference>
<evidence type="ECO:0000256" key="16">
    <source>
        <dbReference type="PIRSR" id="PIRSR037090-50"/>
    </source>
</evidence>
<dbReference type="SUPFAM" id="SSF53850">
    <property type="entry name" value="Periplasmic binding protein-like II"/>
    <property type="match status" value="1"/>
</dbReference>
<feature type="disulfide bond" evidence="16">
    <location>
        <begin position="659"/>
        <end position="720"/>
    </location>
</feature>
<keyword evidence="10 15" id="KW-0675">Receptor</keyword>
<dbReference type="eggNOG" id="KOG1052">
    <property type="taxonomic scope" value="Eukaryota"/>
</dbReference>
<keyword evidence="16" id="KW-1015">Disulfide bond</keyword>
<feature type="transmembrane region" description="Helical" evidence="18">
    <location>
        <begin position="492"/>
        <end position="512"/>
    </location>
</feature>
<dbReference type="FunFam" id="3.40.50.2300:FF:000188">
    <property type="entry name" value="Glutamate receptor"/>
    <property type="match status" value="1"/>
</dbReference>
<feature type="region of interest" description="Disordered" evidence="17">
    <location>
        <begin position="827"/>
        <end position="894"/>
    </location>
</feature>
<evidence type="ECO:0000256" key="2">
    <source>
        <dbReference type="ARBA" id="ARBA00008685"/>
    </source>
</evidence>
<evidence type="ECO:0000259" key="19">
    <source>
        <dbReference type="SMART" id="SM00079"/>
    </source>
</evidence>
<evidence type="ECO:0000313" key="21">
    <source>
        <dbReference type="Proteomes" id="UP000008311"/>
    </source>
</evidence>
<dbReference type="InterPro" id="IPR001828">
    <property type="entry name" value="ANF_lig-bd_rcpt"/>
</dbReference>
<dbReference type="PANTHER" id="PTHR34836">
    <property type="entry name" value="OS06G0188250 PROTEIN"/>
    <property type="match status" value="1"/>
</dbReference>
<feature type="compositionally biased region" description="Polar residues" evidence="17">
    <location>
        <begin position="833"/>
        <end position="844"/>
    </location>
</feature>
<evidence type="ECO:0000256" key="7">
    <source>
        <dbReference type="ARBA" id="ARBA00022989"/>
    </source>
</evidence>
<dbReference type="Gene3D" id="3.40.190.10">
    <property type="entry name" value="Periplasmic binding protein-like II"/>
    <property type="match status" value="1"/>
</dbReference>
<evidence type="ECO:0000256" key="14">
    <source>
        <dbReference type="ARBA" id="ARBA00049638"/>
    </source>
</evidence>
<keyword evidence="21" id="KW-1185">Reference proteome</keyword>
<evidence type="ECO:0000313" key="20">
    <source>
        <dbReference type="EMBL" id="EEF49537.1"/>
    </source>
</evidence>
<evidence type="ECO:0000256" key="4">
    <source>
        <dbReference type="ARBA" id="ARBA00022448"/>
    </source>
</evidence>
<dbReference type="PIRSF" id="PIRSF037090">
    <property type="entry name" value="Iontro_Glu-like_rcpt_pln"/>
    <property type="match status" value="1"/>
</dbReference>
<feature type="transmembrane region" description="Helical" evidence="18">
    <location>
        <begin position="548"/>
        <end position="568"/>
    </location>
</feature>
<protein>
    <recommendedName>
        <fullName evidence="15">Glutamate receptor</fullName>
    </recommendedName>
</protein>
<evidence type="ECO:0000256" key="13">
    <source>
        <dbReference type="ARBA" id="ARBA00023303"/>
    </source>
</evidence>
<dbReference type="InterPro" id="IPR001320">
    <property type="entry name" value="Iontro_rcpt_C"/>
</dbReference>
<dbReference type="AlphaFoldDB" id="B9RG82"/>
<keyword evidence="4 15" id="KW-0813">Transport</keyword>
<dbReference type="STRING" id="3988.B9RG82"/>
<evidence type="ECO:0000256" key="12">
    <source>
        <dbReference type="ARBA" id="ARBA00023286"/>
    </source>
</evidence>
<comment type="subunit">
    <text evidence="3">May form heteromers.</text>
</comment>
<evidence type="ECO:0000256" key="9">
    <source>
        <dbReference type="ARBA" id="ARBA00023136"/>
    </source>
</evidence>
<keyword evidence="8 15" id="KW-0406">Ion transport</keyword>
<keyword evidence="7 18" id="KW-1133">Transmembrane helix</keyword>
<evidence type="ECO:0000256" key="6">
    <source>
        <dbReference type="ARBA" id="ARBA00022729"/>
    </source>
</evidence>
<dbReference type="Proteomes" id="UP000008311">
    <property type="component" value="Unassembled WGS sequence"/>
</dbReference>
<keyword evidence="13 15" id="KW-0407">Ion channel</keyword>
<organism evidence="20 21">
    <name type="scientific">Ricinus communis</name>
    <name type="common">Castor bean</name>
    <dbReference type="NCBI Taxonomy" id="3988"/>
    <lineage>
        <taxon>Eukaryota</taxon>
        <taxon>Viridiplantae</taxon>
        <taxon>Streptophyta</taxon>
        <taxon>Embryophyta</taxon>
        <taxon>Tracheophyta</taxon>
        <taxon>Spermatophyta</taxon>
        <taxon>Magnoliopsida</taxon>
        <taxon>eudicotyledons</taxon>
        <taxon>Gunneridae</taxon>
        <taxon>Pentapetalae</taxon>
        <taxon>rosids</taxon>
        <taxon>fabids</taxon>
        <taxon>Malpighiales</taxon>
        <taxon>Euphorbiaceae</taxon>
        <taxon>Acalyphoideae</taxon>
        <taxon>Acalypheae</taxon>
        <taxon>Ricinus</taxon>
    </lineage>
</organism>